<evidence type="ECO:0000313" key="3">
    <source>
        <dbReference type="Proteomes" id="UP001165083"/>
    </source>
</evidence>
<gene>
    <name evidence="2" type="ORF">Plil01_000267400</name>
</gene>
<dbReference type="AlphaFoldDB" id="A0A9W6TF69"/>
<evidence type="ECO:0000256" key="1">
    <source>
        <dbReference type="SAM" id="MobiDB-lite"/>
    </source>
</evidence>
<evidence type="ECO:0000313" key="2">
    <source>
        <dbReference type="EMBL" id="GMF12013.1"/>
    </source>
</evidence>
<name>A0A9W6TF69_9STRA</name>
<sequence>MEHCAAERSQSLILLKSKLRASGRSQSKSNHRIAAALDDSASNQQEEEDKSKDEFVPRISDFLASRRGQHRLQPKQSPALLPEFEAAQDVEEPAAAPSATFECGNQSVAELKQEFAELSGKIKQLDVHVRQPDELVAHARVTPTPSFPMKLKSYTKKVIQWQCDTCERECIPVREESRCLWCVLLQ</sequence>
<reference evidence="2" key="1">
    <citation type="submission" date="2023-04" db="EMBL/GenBank/DDBJ databases">
        <title>Phytophthora lilii NBRC 32176.</title>
        <authorList>
            <person name="Ichikawa N."/>
            <person name="Sato H."/>
            <person name="Tonouchi N."/>
        </authorList>
    </citation>
    <scope>NUCLEOTIDE SEQUENCE</scope>
    <source>
        <strain evidence="2">NBRC 32176</strain>
    </source>
</reference>
<dbReference type="OrthoDB" id="196393at2759"/>
<keyword evidence="3" id="KW-1185">Reference proteome</keyword>
<feature type="region of interest" description="Disordered" evidence="1">
    <location>
        <begin position="20"/>
        <end position="57"/>
    </location>
</feature>
<accession>A0A9W6TF69</accession>
<dbReference type="EMBL" id="BSXW01000096">
    <property type="protein sequence ID" value="GMF12013.1"/>
    <property type="molecule type" value="Genomic_DNA"/>
</dbReference>
<proteinExistence type="predicted"/>
<comment type="caution">
    <text evidence="2">The sequence shown here is derived from an EMBL/GenBank/DDBJ whole genome shotgun (WGS) entry which is preliminary data.</text>
</comment>
<organism evidence="2 3">
    <name type="scientific">Phytophthora lilii</name>
    <dbReference type="NCBI Taxonomy" id="2077276"/>
    <lineage>
        <taxon>Eukaryota</taxon>
        <taxon>Sar</taxon>
        <taxon>Stramenopiles</taxon>
        <taxon>Oomycota</taxon>
        <taxon>Peronosporomycetes</taxon>
        <taxon>Peronosporales</taxon>
        <taxon>Peronosporaceae</taxon>
        <taxon>Phytophthora</taxon>
    </lineage>
</organism>
<dbReference type="Proteomes" id="UP001165083">
    <property type="component" value="Unassembled WGS sequence"/>
</dbReference>
<protein>
    <submittedName>
        <fullName evidence="2">Unnamed protein product</fullName>
    </submittedName>
</protein>